<evidence type="ECO:0000256" key="1">
    <source>
        <dbReference type="ARBA" id="ARBA00004196"/>
    </source>
</evidence>
<gene>
    <name evidence="7" type="ORF">IDH41_14655</name>
</gene>
<name>A0A927CNI1_9BACL</name>
<evidence type="ECO:0000256" key="5">
    <source>
        <dbReference type="SAM" id="Phobius"/>
    </source>
</evidence>
<dbReference type="RefSeq" id="WP_190862240.1">
    <property type="nucleotide sequence ID" value="NZ_JACXIY010000016.1"/>
</dbReference>
<evidence type="ECO:0000256" key="4">
    <source>
        <dbReference type="SAM" id="Coils"/>
    </source>
</evidence>
<dbReference type="Pfam" id="PF25990">
    <property type="entry name" value="Beta-barrel_YknX"/>
    <property type="match status" value="1"/>
</dbReference>
<dbReference type="EMBL" id="JACXIY010000016">
    <property type="protein sequence ID" value="MBD2869828.1"/>
    <property type="molecule type" value="Genomic_DNA"/>
</dbReference>
<dbReference type="GO" id="GO:0016020">
    <property type="term" value="C:membrane"/>
    <property type="evidence" value="ECO:0007669"/>
    <property type="project" value="InterPro"/>
</dbReference>
<keyword evidence="5" id="KW-1133">Transmembrane helix</keyword>
<dbReference type="Gene3D" id="2.40.30.170">
    <property type="match status" value="1"/>
</dbReference>
<comment type="caution">
    <text evidence="7">The sequence shown here is derived from an EMBL/GenBank/DDBJ whole genome shotgun (WGS) entry which is preliminary data.</text>
</comment>
<sequence length="360" mass="40044">MKKKIKWAIIGLILIAVSFGLYRIGNPPRQTVIMNEAEQITFEVTKETLVNTIEVKGKSLYEQETPVYAPFSSEVTAWNATDGQQVTKGDVLFRLDRTAAQNEISQMEAALRKARLEAELNRYLSQASDELTPLASSDEERKKTLVEREAARLQSELNEVTADIQESELAQKKKKLREADFKSPATGIFLYESPGKRPQAVGENEYIGKVVDLKKLQFIALVGEQDVFRIKPDMPVQVKMNAMKDLELEGTVQKVSKFAKTGTDQNNLDQAAQFEIIIALEPNEHLIAGLSLNGAIETERKELAAVIPSIAIIREGGKHYAMADAGDGRFERKEIKIGLETPEKTEVTSGLKEGDRVALP</sequence>
<dbReference type="Proteomes" id="UP000632125">
    <property type="component" value="Unassembled WGS sequence"/>
</dbReference>
<feature type="domain" description="YknX-like beta-barrel" evidence="6">
    <location>
        <begin position="220"/>
        <end position="292"/>
    </location>
</feature>
<dbReference type="SUPFAM" id="SSF111369">
    <property type="entry name" value="HlyD-like secretion proteins"/>
    <property type="match status" value="1"/>
</dbReference>
<dbReference type="InterPro" id="IPR050465">
    <property type="entry name" value="UPF0194_transport"/>
</dbReference>
<accession>A0A927CNI1</accession>
<dbReference type="InterPro" id="IPR058636">
    <property type="entry name" value="Beta-barrel_YknX"/>
</dbReference>
<keyword evidence="5" id="KW-0472">Membrane</keyword>
<organism evidence="7 8">
    <name type="scientific">Paenibacillus arenilitoris</name>
    <dbReference type="NCBI Taxonomy" id="2772299"/>
    <lineage>
        <taxon>Bacteria</taxon>
        <taxon>Bacillati</taxon>
        <taxon>Bacillota</taxon>
        <taxon>Bacilli</taxon>
        <taxon>Bacillales</taxon>
        <taxon>Paenibacillaceae</taxon>
        <taxon>Paenibacillus</taxon>
    </lineage>
</organism>
<evidence type="ECO:0000256" key="2">
    <source>
        <dbReference type="ARBA" id="ARBA00009477"/>
    </source>
</evidence>
<keyword evidence="8" id="KW-1185">Reference proteome</keyword>
<dbReference type="InterPro" id="IPR006143">
    <property type="entry name" value="RND_pump_MFP"/>
</dbReference>
<evidence type="ECO:0000256" key="3">
    <source>
        <dbReference type="ARBA" id="ARBA00023054"/>
    </source>
</evidence>
<feature type="transmembrane region" description="Helical" evidence="5">
    <location>
        <begin position="7"/>
        <end position="25"/>
    </location>
</feature>
<proteinExistence type="inferred from homology"/>
<dbReference type="PANTHER" id="PTHR32347">
    <property type="entry name" value="EFFLUX SYSTEM COMPONENT YKNX-RELATED"/>
    <property type="match status" value="1"/>
</dbReference>
<reference evidence="7" key="1">
    <citation type="submission" date="2020-09" db="EMBL/GenBank/DDBJ databases">
        <title>A novel bacterium of genus Paenibacillus, isolated from South China Sea.</title>
        <authorList>
            <person name="Huang H."/>
            <person name="Mo K."/>
            <person name="Hu Y."/>
        </authorList>
    </citation>
    <scope>NUCLEOTIDE SEQUENCE</scope>
    <source>
        <strain evidence="7">IB182493</strain>
    </source>
</reference>
<protein>
    <submittedName>
        <fullName evidence="7">Efflux RND transporter periplasmic adaptor subunit</fullName>
    </submittedName>
</protein>
<comment type="similarity">
    <text evidence="2">Belongs to the membrane fusion protein (MFP) (TC 8.A.1) family.</text>
</comment>
<evidence type="ECO:0000313" key="8">
    <source>
        <dbReference type="Proteomes" id="UP000632125"/>
    </source>
</evidence>
<evidence type="ECO:0000259" key="6">
    <source>
        <dbReference type="Pfam" id="PF25990"/>
    </source>
</evidence>
<evidence type="ECO:0000313" key="7">
    <source>
        <dbReference type="EMBL" id="MBD2869828.1"/>
    </source>
</evidence>
<dbReference type="NCBIfam" id="TIGR01730">
    <property type="entry name" value="RND_mfp"/>
    <property type="match status" value="1"/>
</dbReference>
<dbReference type="Gene3D" id="2.40.420.20">
    <property type="match status" value="1"/>
</dbReference>
<dbReference type="GO" id="GO:0022857">
    <property type="term" value="F:transmembrane transporter activity"/>
    <property type="evidence" value="ECO:0007669"/>
    <property type="project" value="InterPro"/>
</dbReference>
<dbReference type="GO" id="GO:0030313">
    <property type="term" value="C:cell envelope"/>
    <property type="evidence" value="ECO:0007669"/>
    <property type="project" value="UniProtKB-SubCell"/>
</dbReference>
<dbReference type="Gene3D" id="2.40.50.100">
    <property type="match status" value="1"/>
</dbReference>
<keyword evidence="3 4" id="KW-0175">Coiled coil</keyword>
<comment type="subcellular location">
    <subcellularLocation>
        <location evidence="1">Cell envelope</location>
    </subcellularLocation>
</comment>
<keyword evidence="5" id="KW-0812">Transmembrane</keyword>
<dbReference type="AlphaFoldDB" id="A0A927CNI1"/>
<feature type="coiled-coil region" evidence="4">
    <location>
        <begin position="97"/>
        <end position="170"/>
    </location>
</feature>